<evidence type="ECO:0000313" key="2">
    <source>
        <dbReference type="EMBL" id="KAK5171194.1"/>
    </source>
</evidence>
<dbReference type="Proteomes" id="UP001337655">
    <property type="component" value="Unassembled WGS sequence"/>
</dbReference>
<keyword evidence="3" id="KW-1185">Reference proteome</keyword>
<dbReference type="AlphaFoldDB" id="A0AAV9PCN8"/>
<dbReference type="GeneID" id="89925684"/>
<feature type="region of interest" description="Disordered" evidence="1">
    <location>
        <begin position="1"/>
        <end position="20"/>
    </location>
</feature>
<evidence type="ECO:0000313" key="3">
    <source>
        <dbReference type="Proteomes" id="UP001337655"/>
    </source>
</evidence>
<sequence length="121" mass="13181">MTEYPLTNNSPVTPEAATAATNTKDTRTLDLLLENRWDINESLSPATLSALALVVDEEDPSLTSWLLDRGASPSTQCALDLTPLPIAVQFSPLSIIQSLFDHGGEIKCYYITPADETCRIN</sequence>
<feature type="compositionally biased region" description="Polar residues" evidence="1">
    <location>
        <begin position="1"/>
        <end position="12"/>
    </location>
</feature>
<dbReference type="InterPro" id="IPR036770">
    <property type="entry name" value="Ankyrin_rpt-contain_sf"/>
</dbReference>
<proteinExistence type="predicted"/>
<dbReference type="Gene3D" id="1.25.40.20">
    <property type="entry name" value="Ankyrin repeat-containing domain"/>
    <property type="match status" value="1"/>
</dbReference>
<evidence type="ECO:0000256" key="1">
    <source>
        <dbReference type="SAM" id="MobiDB-lite"/>
    </source>
</evidence>
<name>A0AAV9PCN8_9PEZI</name>
<reference evidence="2 3" key="1">
    <citation type="submission" date="2023-08" db="EMBL/GenBank/DDBJ databases">
        <title>Black Yeasts Isolated from many extreme environments.</title>
        <authorList>
            <person name="Coleine C."/>
            <person name="Stajich J.E."/>
            <person name="Selbmann L."/>
        </authorList>
    </citation>
    <scope>NUCLEOTIDE SEQUENCE [LARGE SCALE GENOMIC DNA]</scope>
    <source>
        <strain evidence="2 3">CCFEE 5935</strain>
    </source>
</reference>
<protein>
    <submittedName>
        <fullName evidence="2">Uncharacterized protein</fullName>
    </submittedName>
</protein>
<dbReference type="SUPFAM" id="SSF48403">
    <property type="entry name" value="Ankyrin repeat"/>
    <property type="match status" value="1"/>
</dbReference>
<organism evidence="2 3">
    <name type="scientific">Saxophila tyrrhenica</name>
    <dbReference type="NCBI Taxonomy" id="1690608"/>
    <lineage>
        <taxon>Eukaryota</taxon>
        <taxon>Fungi</taxon>
        <taxon>Dikarya</taxon>
        <taxon>Ascomycota</taxon>
        <taxon>Pezizomycotina</taxon>
        <taxon>Dothideomycetes</taxon>
        <taxon>Dothideomycetidae</taxon>
        <taxon>Mycosphaerellales</taxon>
        <taxon>Extremaceae</taxon>
        <taxon>Saxophila</taxon>
    </lineage>
</organism>
<gene>
    <name evidence="2" type="ORF">LTR77_004338</name>
</gene>
<dbReference type="EMBL" id="JAVRRT010000006">
    <property type="protein sequence ID" value="KAK5171194.1"/>
    <property type="molecule type" value="Genomic_DNA"/>
</dbReference>
<accession>A0AAV9PCN8</accession>
<comment type="caution">
    <text evidence="2">The sequence shown here is derived from an EMBL/GenBank/DDBJ whole genome shotgun (WGS) entry which is preliminary data.</text>
</comment>
<dbReference type="RefSeq" id="XP_064660222.1">
    <property type="nucleotide sequence ID" value="XM_064801592.1"/>
</dbReference>